<evidence type="ECO:0000313" key="4">
    <source>
        <dbReference type="WBParaSite" id="HDID_0000820501-mRNA-1"/>
    </source>
</evidence>
<evidence type="ECO:0000313" key="2">
    <source>
        <dbReference type="EMBL" id="VDL60521.1"/>
    </source>
</evidence>
<name>A0A0R3SSE1_HYMDI</name>
<organism evidence="4">
    <name type="scientific">Hymenolepis diminuta</name>
    <name type="common">Rat tapeworm</name>
    <dbReference type="NCBI Taxonomy" id="6216"/>
    <lineage>
        <taxon>Eukaryota</taxon>
        <taxon>Metazoa</taxon>
        <taxon>Spiralia</taxon>
        <taxon>Lophotrochozoa</taxon>
        <taxon>Platyhelminthes</taxon>
        <taxon>Cestoda</taxon>
        <taxon>Eucestoda</taxon>
        <taxon>Cyclophyllidea</taxon>
        <taxon>Hymenolepididae</taxon>
        <taxon>Hymenolepis</taxon>
    </lineage>
</organism>
<dbReference type="EMBL" id="UYSG01011044">
    <property type="protein sequence ID" value="VDL60521.1"/>
    <property type="molecule type" value="Genomic_DNA"/>
</dbReference>
<dbReference type="WBParaSite" id="HDID_0000820501-mRNA-1">
    <property type="protein sequence ID" value="HDID_0000820501-mRNA-1"/>
    <property type="gene ID" value="HDID_0000820501"/>
</dbReference>
<accession>A0A0R3SSE1</accession>
<reference evidence="2 3" key="2">
    <citation type="submission" date="2018-11" db="EMBL/GenBank/DDBJ databases">
        <authorList>
            <consortium name="Pathogen Informatics"/>
        </authorList>
    </citation>
    <scope>NUCLEOTIDE SEQUENCE [LARGE SCALE GENOMIC DNA]</scope>
</reference>
<evidence type="ECO:0000256" key="1">
    <source>
        <dbReference type="SAM" id="MobiDB-lite"/>
    </source>
</evidence>
<sequence length="340" mass="37910">MFVDNLIPKWSSANSLSASLRVQKILYLLSPTCVCPNFAGMVQELEHYKGNVTPVEISDGRPRNLIALALETSRSLSFDSKLPLLSGRIKAQNRKQYRPRLMSDDLAEVEKLSDIEMLFQNPQRGSRSNPRNSFSSRKASEESKRSLQYRSLAEGSVKLAMSCWSAGRQNIPKIRIHIDNPDDSAPCVMRSNSLNCLELETLSDDSKMRALSDELLPIPSSTTTNGISYSSAEFDELRASIYSIHGSAKSGSLSTMSLVVLQNFDPTKKEHMIGRRCRSLSDIKRNNTDVATKQTDVRGQSDCNINKFDTNLMTDLFETANILGLALERHLKQQASAQTL</sequence>
<feature type="region of interest" description="Disordered" evidence="1">
    <location>
        <begin position="120"/>
        <end position="147"/>
    </location>
</feature>
<protein>
    <submittedName>
        <fullName evidence="4">Kinesin motor domain-containing protein</fullName>
    </submittedName>
</protein>
<dbReference type="OrthoDB" id="6228408at2759"/>
<feature type="compositionally biased region" description="Low complexity" evidence="1">
    <location>
        <begin position="124"/>
        <end position="137"/>
    </location>
</feature>
<reference evidence="4" key="1">
    <citation type="submission" date="2017-02" db="UniProtKB">
        <authorList>
            <consortium name="WormBaseParasite"/>
        </authorList>
    </citation>
    <scope>IDENTIFICATION</scope>
</reference>
<dbReference type="AlphaFoldDB" id="A0A0R3SSE1"/>
<dbReference type="Proteomes" id="UP000274504">
    <property type="component" value="Unassembled WGS sequence"/>
</dbReference>
<proteinExistence type="predicted"/>
<evidence type="ECO:0000313" key="3">
    <source>
        <dbReference type="Proteomes" id="UP000274504"/>
    </source>
</evidence>
<gene>
    <name evidence="2" type="ORF">HDID_LOCUS8203</name>
</gene>